<keyword evidence="3 7" id="KW-0863">Zinc-finger</keyword>
<gene>
    <name evidence="9" type="primary">RANBP2</name>
    <name evidence="9" type="ORF">SPIL2461_LOCUS20523</name>
</gene>
<evidence type="ECO:0000313" key="10">
    <source>
        <dbReference type="Proteomes" id="UP000649617"/>
    </source>
</evidence>
<dbReference type="SMART" id="SM00547">
    <property type="entry name" value="ZnF_RBZ"/>
    <property type="match status" value="7"/>
</dbReference>
<organism evidence="9 10">
    <name type="scientific">Symbiodinium pilosum</name>
    <name type="common">Dinoflagellate</name>
    <dbReference type="NCBI Taxonomy" id="2952"/>
    <lineage>
        <taxon>Eukaryota</taxon>
        <taxon>Sar</taxon>
        <taxon>Alveolata</taxon>
        <taxon>Dinophyceae</taxon>
        <taxon>Suessiales</taxon>
        <taxon>Symbiodiniaceae</taxon>
        <taxon>Symbiodinium</taxon>
    </lineage>
</organism>
<dbReference type="Gene3D" id="4.10.1060.10">
    <property type="entry name" value="Zinc finger, RanBP2-type"/>
    <property type="match status" value="7"/>
</dbReference>
<evidence type="ECO:0000313" key="9">
    <source>
        <dbReference type="EMBL" id="CAE7720423.1"/>
    </source>
</evidence>
<keyword evidence="6" id="KW-0539">Nucleus</keyword>
<dbReference type="GO" id="GO:0005634">
    <property type="term" value="C:nucleus"/>
    <property type="evidence" value="ECO:0007669"/>
    <property type="project" value="UniProtKB-SubCell"/>
</dbReference>
<dbReference type="InterPro" id="IPR034870">
    <property type="entry name" value="TET_fam"/>
</dbReference>
<dbReference type="GO" id="GO:0008270">
    <property type="term" value="F:zinc ion binding"/>
    <property type="evidence" value="ECO:0007669"/>
    <property type="project" value="UniProtKB-KW"/>
</dbReference>
<dbReference type="Pfam" id="PF00641">
    <property type="entry name" value="Zn_ribbon_RanBP"/>
    <property type="match status" value="7"/>
</dbReference>
<sequence length="363" mass="37906">MPAPVAGVAGNWACLLCNNVNFASREACNRCWAPREPPQVQQLPQGGHFAVARKGPPVAGVDGNWACVACGNVNFAQRDVCNICQLPWAPAQTKTSGGKGAPVAGIDGNWLCPACNNVNFGTRNACNRCGLPKPIDRARQSLLATAPKSAPMPKPKSVAPVAGVDGNWLCTNCGNVNFGSRDMCNRCNMPRPASPEWQEPTWQGPDFNCPNVVDTSAPKRGPPIAGVDGNWACGLCGNVNFASRVSCNMCQAPQGGVASKKRTSSVPGAPVAQFRERGQAPVAGVNGNWQCLMCANVNFPQRTVCNVCGAPQQPAFQAKGAKGGPPIVGVDGNWACPSCGNVNFGTRLACNRCNLPKPGACEP</sequence>
<dbReference type="PANTHER" id="PTHR23238">
    <property type="entry name" value="RNA BINDING PROTEIN"/>
    <property type="match status" value="1"/>
</dbReference>
<dbReference type="PROSITE" id="PS01358">
    <property type="entry name" value="ZF_RANBP2_1"/>
    <property type="match status" value="7"/>
</dbReference>
<evidence type="ECO:0000256" key="4">
    <source>
        <dbReference type="ARBA" id="ARBA00022833"/>
    </source>
</evidence>
<feature type="domain" description="RanBP2-type" evidence="8">
    <location>
        <begin position="8"/>
        <end position="37"/>
    </location>
</feature>
<feature type="domain" description="RanBP2-type" evidence="8">
    <location>
        <begin position="61"/>
        <end position="90"/>
    </location>
</feature>
<keyword evidence="5" id="KW-0694">RNA-binding</keyword>
<evidence type="ECO:0000256" key="3">
    <source>
        <dbReference type="ARBA" id="ARBA00022771"/>
    </source>
</evidence>
<keyword evidence="2" id="KW-0479">Metal-binding</keyword>
<feature type="domain" description="RanBP2-type" evidence="8">
    <location>
        <begin position="227"/>
        <end position="256"/>
    </location>
</feature>
<feature type="domain" description="RanBP2-type" evidence="8">
    <location>
        <begin position="106"/>
        <end position="135"/>
    </location>
</feature>
<feature type="domain" description="RanBP2-type" evidence="8">
    <location>
        <begin position="330"/>
        <end position="359"/>
    </location>
</feature>
<dbReference type="GO" id="GO:0006355">
    <property type="term" value="P:regulation of DNA-templated transcription"/>
    <property type="evidence" value="ECO:0007669"/>
    <property type="project" value="InterPro"/>
</dbReference>
<evidence type="ECO:0000256" key="2">
    <source>
        <dbReference type="ARBA" id="ARBA00022723"/>
    </source>
</evidence>
<evidence type="ECO:0000256" key="7">
    <source>
        <dbReference type="PROSITE-ProRule" id="PRU00322"/>
    </source>
</evidence>
<dbReference type="GO" id="GO:0003723">
    <property type="term" value="F:RNA binding"/>
    <property type="evidence" value="ECO:0007669"/>
    <property type="project" value="UniProtKB-KW"/>
</dbReference>
<dbReference type="Proteomes" id="UP000649617">
    <property type="component" value="Unassembled WGS sequence"/>
</dbReference>
<protein>
    <submittedName>
        <fullName evidence="9">RANBP2 protein</fullName>
    </submittedName>
</protein>
<dbReference type="PROSITE" id="PS50199">
    <property type="entry name" value="ZF_RANBP2_2"/>
    <property type="match status" value="7"/>
</dbReference>
<keyword evidence="4" id="KW-0862">Zinc</keyword>
<dbReference type="InterPro" id="IPR036443">
    <property type="entry name" value="Znf_RanBP2_sf"/>
</dbReference>
<evidence type="ECO:0000256" key="1">
    <source>
        <dbReference type="ARBA" id="ARBA00004123"/>
    </source>
</evidence>
<dbReference type="AlphaFoldDB" id="A0A812XEP3"/>
<evidence type="ECO:0000256" key="6">
    <source>
        <dbReference type="ARBA" id="ARBA00023242"/>
    </source>
</evidence>
<reference evidence="9" key="1">
    <citation type="submission" date="2021-02" db="EMBL/GenBank/DDBJ databases">
        <authorList>
            <person name="Dougan E. K."/>
            <person name="Rhodes N."/>
            <person name="Thang M."/>
            <person name="Chan C."/>
        </authorList>
    </citation>
    <scope>NUCLEOTIDE SEQUENCE</scope>
</reference>
<feature type="domain" description="RanBP2-type" evidence="8">
    <location>
        <begin position="285"/>
        <end position="314"/>
    </location>
</feature>
<dbReference type="InterPro" id="IPR001876">
    <property type="entry name" value="Znf_RanBP2"/>
</dbReference>
<dbReference type="SUPFAM" id="SSF90209">
    <property type="entry name" value="Ran binding protein zinc finger-like"/>
    <property type="match status" value="7"/>
</dbReference>
<dbReference type="OrthoDB" id="427239at2759"/>
<dbReference type="EMBL" id="CAJNIZ010045449">
    <property type="protein sequence ID" value="CAE7720423.1"/>
    <property type="molecule type" value="Genomic_DNA"/>
</dbReference>
<proteinExistence type="predicted"/>
<evidence type="ECO:0000256" key="5">
    <source>
        <dbReference type="ARBA" id="ARBA00022884"/>
    </source>
</evidence>
<keyword evidence="10" id="KW-1185">Reference proteome</keyword>
<comment type="subcellular location">
    <subcellularLocation>
        <location evidence="1">Nucleus</location>
    </subcellularLocation>
</comment>
<name>A0A812XEP3_SYMPI</name>
<evidence type="ECO:0000259" key="8">
    <source>
        <dbReference type="PROSITE" id="PS50199"/>
    </source>
</evidence>
<accession>A0A812XEP3</accession>
<comment type="caution">
    <text evidence="9">The sequence shown here is derived from an EMBL/GenBank/DDBJ whole genome shotgun (WGS) entry which is preliminary data.</text>
</comment>
<feature type="domain" description="RanBP2-type" evidence="8">
    <location>
        <begin position="164"/>
        <end position="193"/>
    </location>
</feature>